<sequence>MRIVAGKRYFGVGAEDYEEARQFRKIISELIDFQGVEKRMIRLQKISDELFQCFVDQRRNDEEGHIKTMIDVMLALSGFRTRDLF</sequence>
<evidence type="ECO:0000313" key="1">
    <source>
        <dbReference type="EMBL" id="KAK3016874.1"/>
    </source>
</evidence>
<protein>
    <submittedName>
        <fullName evidence="1">Uncharacterized protein</fullName>
    </submittedName>
</protein>
<dbReference type="AlphaFoldDB" id="A0AA89AU14"/>
<dbReference type="EMBL" id="JAVXUP010001040">
    <property type="protein sequence ID" value="KAK3016874.1"/>
    <property type="molecule type" value="Genomic_DNA"/>
</dbReference>
<proteinExistence type="predicted"/>
<accession>A0AA89AU14</accession>
<organism evidence="1 2">
    <name type="scientific">Escallonia herrerae</name>
    <dbReference type="NCBI Taxonomy" id="1293975"/>
    <lineage>
        <taxon>Eukaryota</taxon>
        <taxon>Viridiplantae</taxon>
        <taxon>Streptophyta</taxon>
        <taxon>Embryophyta</taxon>
        <taxon>Tracheophyta</taxon>
        <taxon>Spermatophyta</taxon>
        <taxon>Magnoliopsida</taxon>
        <taxon>eudicotyledons</taxon>
        <taxon>Gunneridae</taxon>
        <taxon>Pentapetalae</taxon>
        <taxon>asterids</taxon>
        <taxon>campanulids</taxon>
        <taxon>Escalloniales</taxon>
        <taxon>Escalloniaceae</taxon>
        <taxon>Escallonia</taxon>
    </lineage>
</organism>
<evidence type="ECO:0000313" key="2">
    <source>
        <dbReference type="Proteomes" id="UP001188597"/>
    </source>
</evidence>
<name>A0AA89AU14_9ASTE</name>
<gene>
    <name evidence="1" type="ORF">RJ639_005889</name>
</gene>
<reference evidence="1" key="1">
    <citation type="submission" date="2022-12" db="EMBL/GenBank/DDBJ databases">
        <title>Draft genome assemblies for two species of Escallonia (Escalloniales).</title>
        <authorList>
            <person name="Chanderbali A."/>
            <person name="Dervinis C."/>
            <person name="Anghel I."/>
            <person name="Soltis D."/>
            <person name="Soltis P."/>
            <person name="Zapata F."/>
        </authorList>
    </citation>
    <scope>NUCLEOTIDE SEQUENCE</scope>
    <source>
        <strain evidence="1">UCBG64.0493</strain>
        <tissue evidence="1">Leaf</tissue>
    </source>
</reference>
<comment type="caution">
    <text evidence="1">The sequence shown here is derived from an EMBL/GenBank/DDBJ whole genome shotgun (WGS) entry which is preliminary data.</text>
</comment>
<keyword evidence="2" id="KW-1185">Reference proteome</keyword>
<dbReference type="Proteomes" id="UP001188597">
    <property type="component" value="Unassembled WGS sequence"/>
</dbReference>